<keyword evidence="3" id="KW-0238">DNA-binding</keyword>
<evidence type="ECO:0000256" key="1">
    <source>
        <dbReference type="SAM" id="Coils"/>
    </source>
</evidence>
<organism evidence="3 4">
    <name type="scientific">Geoglobus acetivorans</name>
    <dbReference type="NCBI Taxonomy" id="565033"/>
    <lineage>
        <taxon>Archaea</taxon>
        <taxon>Methanobacteriati</taxon>
        <taxon>Methanobacteriota</taxon>
        <taxon>Archaeoglobi</taxon>
        <taxon>Archaeoglobales</taxon>
        <taxon>Archaeoglobaceae</taxon>
        <taxon>Geoglobus</taxon>
    </lineage>
</organism>
<keyword evidence="4" id="KW-1185">Reference proteome</keyword>
<dbReference type="InterPro" id="IPR007159">
    <property type="entry name" value="SpoVT-AbrB_dom"/>
</dbReference>
<dbReference type="Gene3D" id="2.10.260.10">
    <property type="match status" value="1"/>
</dbReference>
<dbReference type="SMART" id="SM00966">
    <property type="entry name" value="SpoVT_AbrB"/>
    <property type="match status" value="1"/>
</dbReference>
<dbReference type="GeneID" id="90449310"/>
<evidence type="ECO:0000313" key="3">
    <source>
        <dbReference type="EMBL" id="XAT62893.1"/>
    </source>
</evidence>
<dbReference type="EMBL" id="CP087714">
    <property type="protein sequence ID" value="XAT62893.1"/>
    <property type="molecule type" value="Genomic_DNA"/>
</dbReference>
<dbReference type="Proteomes" id="UP001492541">
    <property type="component" value="Chromosome"/>
</dbReference>
<evidence type="ECO:0000259" key="2">
    <source>
        <dbReference type="PROSITE" id="PS51740"/>
    </source>
</evidence>
<feature type="coiled-coil region" evidence="1">
    <location>
        <begin position="44"/>
        <end position="79"/>
    </location>
</feature>
<reference evidence="3 4" key="1">
    <citation type="submission" date="2021-11" db="EMBL/GenBank/DDBJ databases">
        <title>Whole genome of Geoglobus acetivorans.</title>
        <authorList>
            <person name="Liu D."/>
        </authorList>
    </citation>
    <scope>NUCLEOTIDE SEQUENCE [LARGE SCALE GENOMIC DNA]</scope>
    <source>
        <strain evidence="3 4">SBH6</strain>
    </source>
</reference>
<proteinExistence type="predicted"/>
<evidence type="ECO:0000313" key="4">
    <source>
        <dbReference type="Proteomes" id="UP001492541"/>
    </source>
</evidence>
<feature type="domain" description="SpoVT-AbrB" evidence="2">
    <location>
        <begin position="1"/>
        <end position="47"/>
    </location>
</feature>
<protein>
    <submittedName>
        <fullName evidence="3">AbrB/MazE/SpoVT family DNA-binding domain-containing protein</fullName>
    </submittedName>
</protein>
<keyword evidence="1" id="KW-0175">Coiled coil</keyword>
<dbReference type="PANTHER" id="PTHR34860:SF6">
    <property type="entry name" value="REPRESSOR-LIKE PROTEIN SSO7C3"/>
    <property type="match status" value="1"/>
</dbReference>
<dbReference type="InterPro" id="IPR037914">
    <property type="entry name" value="SpoVT-AbrB_sf"/>
</dbReference>
<dbReference type="SUPFAM" id="SSF89447">
    <property type="entry name" value="AbrB/MazE/MraZ-like"/>
    <property type="match status" value="1"/>
</dbReference>
<dbReference type="NCBIfam" id="TIGR01439">
    <property type="entry name" value="lp_hng_hel_AbrB"/>
    <property type="match status" value="1"/>
</dbReference>
<dbReference type="Pfam" id="PF04014">
    <property type="entry name" value="MazE_antitoxin"/>
    <property type="match status" value="1"/>
</dbReference>
<gene>
    <name evidence="3" type="ORF">LPQ35_06445</name>
</gene>
<dbReference type="PANTHER" id="PTHR34860">
    <property type="entry name" value="REPRESSOR-LIKE PROTEIN SSO7C3"/>
    <property type="match status" value="1"/>
</dbReference>
<name>A0ABZ3H240_GEOAI</name>
<dbReference type="InterPro" id="IPR052975">
    <property type="entry name" value="Repressor-like_regulatory"/>
</dbReference>
<dbReference type="RefSeq" id="WP_193807835.1">
    <property type="nucleotide sequence ID" value="NZ_CP087714.1"/>
</dbReference>
<dbReference type="PROSITE" id="PS51740">
    <property type="entry name" value="SPOVT_ABRB"/>
    <property type="match status" value="1"/>
</dbReference>
<dbReference type="GO" id="GO:0003677">
    <property type="term" value="F:DNA binding"/>
    <property type="evidence" value="ECO:0007669"/>
    <property type="project" value="UniProtKB-KW"/>
</dbReference>
<accession>A0ABZ3H240</accession>
<sequence length="85" mass="10044">MSITRMDRRGRITIPKEIREELKLKEDDELLVFKLANNILILRKADFSDLIAEALNEFRELSEEDIERIKEEVNKLAEKKIESLS</sequence>